<dbReference type="SUPFAM" id="SSF47954">
    <property type="entry name" value="Cyclin-like"/>
    <property type="match status" value="2"/>
</dbReference>
<evidence type="ECO:0000259" key="7">
    <source>
        <dbReference type="SMART" id="SM01332"/>
    </source>
</evidence>
<dbReference type="AlphaFoldDB" id="A0ABD3A8R9"/>
<dbReference type="PANTHER" id="PTHR10177">
    <property type="entry name" value="CYCLINS"/>
    <property type="match status" value="1"/>
</dbReference>
<evidence type="ECO:0000256" key="1">
    <source>
        <dbReference type="ARBA" id="ARBA00009065"/>
    </source>
</evidence>
<feature type="domain" description="Cyclin-like" evidence="6">
    <location>
        <begin position="157"/>
        <end position="243"/>
    </location>
</feature>
<protein>
    <recommendedName>
        <fullName evidence="10">B-like cyclin</fullName>
    </recommendedName>
</protein>
<dbReference type="FunFam" id="1.10.472.10:FF:000069">
    <property type="entry name" value="Cyclin-D5-1"/>
    <property type="match status" value="1"/>
</dbReference>
<evidence type="ECO:0000313" key="9">
    <source>
        <dbReference type="Proteomes" id="UP001630127"/>
    </source>
</evidence>
<feature type="domain" description="Cyclin C-terminal" evidence="7">
    <location>
        <begin position="252"/>
        <end position="381"/>
    </location>
</feature>
<dbReference type="Pfam" id="PF00134">
    <property type="entry name" value="Cyclin_N"/>
    <property type="match status" value="1"/>
</dbReference>
<evidence type="ECO:0000313" key="8">
    <source>
        <dbReference type="EMBL" id="KAL3526877.1"/>
    </source>
</evidence>
<name>A0ABD3A8R9_9GENT</name>
<dbReference type="Pfam" id="PF02984">
    <property type="entry name" value="Cyclin_C"/>
    <property type="match status" value="1"/>
</dbReference>
<dbReference type="GO" id="GO:0051301">
    <property type="term" value="P:cell division"/>
    <property type="evidence" value="ECO:0007669"/>
    <property type="project" value="UniProtKB-KW"/>
</dbReference>
<evidence type="ECO:0000259" key="6">
    <source>
        <dbReference type="SMART" id="SM00385"/>
    </source>
</evidence>
<dbReference type="Proteomes" id="UP001630127">
    <property type="component" value="Unassembled WGS sequence"/>
</dbReference>
<evidence type="ECO:0000256" key="5">
    <source>
        <dbReference type="RuleBase" id="RU000383"/>
    </source>
</evidence>
<dbReference type="InterPro" id="IPR006671">
    <property type="entry name" value="Cyclin_N"/>
</dbReference>
<dbReference type="SMART" id="SM01332">
    <property type="entry name" value="Cyclin_C"/>
    <property type="match status" value="1"/>
</dbReference>
<keyword evidence="4" id="KW-0131">Cell cycle</keyword>
<keyword evidence="9" id="KW-1185">Reference proteome</keyword>
<sequence length="405" mass="46118">MISPPQWWSSFRAHVIREGAPKRQSWSRVEDYSVSHIIALYVHHEMEMMLCHPTLDSAPGHPGICPVDMEMGSSHTSLSSLPSLLCEEDQSIFSPYNDKDENFCHIFEYDDDGDEFIENLVHKDAALQSNVGHLFASDNSVKMTECWLKCARLHAVKWILDTRAFLGFHFQTVYLSLIYFDRFFSKRSIEVGKLWAIRLLSVACLSLAAKMEEYRAPALSEYHVNECNFESSVIQKMEVLVLQTLEWKMNLSTPFDYFLYFITKFCGESRPKGLISRAIELTLGIVKEINLAKFPPSMIAAAAVLAACGCQTTKQVLEFKMNVISSWGSSQKDHVLFCYNLMQEIQKAKSNTPNPRSPMNLTLKQSNSSDCLENSSIITSAVGTKRRLTYTNNNELQPLQKKHKL</sequence>
<dbReference type="Gene3D" id="1.10.472.10">
    <property type="entry name" value="Cyclin-like"/>
    <property type="match status" value="2"/>
</dbReference>
<dbReference type="InterPro" id="IPR048258">
    <property type="entry name" value="Cyclins_cyclin-box"/>
</dbReference>
<keyword evidence="2" id="KW-0132">Cell division</keyword>
<evidence type="ECO:0000256" key="4">
    <source>
        <dbReference type="ARBA" id="ARBA00023306"/>
    </source>
</evidence>
<proteinExistence type="inferred from homology"/>
<evidence type="ECO:0008006" key="10">
    <source>
        <dbReference type="Google" id="ProtNLM"/>
    </source>
</evidence>
<dbReference type="InterPro" id="IPR039361">
    <property type="entry name" value="Cyclin"/>
</dbReference>
<dbReference type="InterPro" id="IPR004367">
    <property type="entry name" value="Cyclin_C-dom"/>
</dbReference>
<keyword evidence="3 5" id="KW-0195">Cyclin</keyword>
<organism evidence="8 9">
    <name type="scientific">Cinchona calisaya</name>
    <dbReference type="NCBI Taxonomy" id="153742"/>
    <lineage>
        <taxon>Eukaryota</taxon>
        <taxon>Viridiplantae</taxon>
        <taxon>Streptophyta</taxon>
        <taxon>Embryophyta</taxon>
        <taxon>Tracheophyta</taxon>
        <taxon>Spermatophyta</taxon>
        <taxon>Magnoliopsida</taxon>
        <taxon>eudicotyledons</taxon>
        <taxon>Gunneridae</taxon>
        <taxon>Pentapetalae</taxon>
        <taxon>asterids</taxon>
        <taxon>lamiids</taxon>
        <taxon>Gentianales</taxon>
        <taxon>Rubiaceae</taxon>
        <taxon>Cinchonoideae</taxon>
        <taxon>Cinchoneae</taxon>
        <taxon>Cinchona</taxon>
    </lineage>
</organism>
<gene>
    <name evidence="8" type="ORF">ACH5RR_011533</name>
</gene>
<comment type="similarity">
    <text evidence="1">Belongs to the cyclin family. Cyclin D subfamily.</text>
</comment>
<dbReference type="InterPro" id="IPR036915">
    <property type="entry name" value="Cyclin-like_sf"/>
</dbReference>
<dbReference type="PROSITE" id="PS00292">
    <property type="entry name" value="CYCLINS"/>
    <property type="match status" value="1"/>
</dbReference>
<reference evidence="8 9" key="1">
    <citation type="submission" date="2024-11" db="EMBL/GenBank/DDBJ databases">
        <title>A near-complete genome assembly of Cinchona calisaya.</title>
        <authorList>
            <person name="Lian D.C."/>
            <person name="Zhao X.W."/>
            <person name="Wei L."/>
        </authorList>
    </citation>
    <scope>NUCLEOTIDE SEQUENCE [LARGE SCALE GENOMIC DNA]</scope>
    <source>
        <tissue evidence="8">Nenye</tissue>
    </source>
</reference>
<dbReference type="InterPro" id="IPR013763">
    <property type="entry name" value="Cyclin-like_dom"/>
</dbReference>
<dbReference type="EMBL" id="JBJUIK010000005">
    <property type="protein sequence ID" value="KAL3526877.1"/>
    <property type="molecule type" value="Genomic_DNA"/>
</dbReference>
<evidence type="ECO:0000256" key="2">
    <source>
        <dbReference type="ARBA" id="ARBA00022618"/>
    </source>
</evidence>
<evidence type="ECO:0000256" key="3">
    <source>
        <dbReference type="ARBA" id="ARBA00023127"/>
    </source>
</evidence>
<comment type="caution">
    <text evidence="8">The sequence shown here is derived from an EMBL/GenBank/DDBJ whole genome shotgun (WGS) entry which is preliminary data.</text>
</comment>
<dbReference type="SMART" id="SM00385">
    <property type="entry name" value="CYCLIN"/>
    <property type="match status" value="1"/>
</dbReference>
<accession>A0ABD3A8R9</accession>